<feature type="domain" description="3-hydroxyacyl-CoA dehydrogenase NAD binding" evidence="10">
    <location>
        <begin position="8"/>
        <end position="176"/>
    </location>
</feature>
<dbReference type="OrthoDB" id="5240528at2"/>
<dbReference type="KEGG" id="ccj:UL81_11415"/>
<evidence type="ECO:0000313" key="11">
    <source>
        <dbReference type="EMBL" id="AKE40212.1"/>
    </source>
</evidence>
<keyword evidence="3" id="KW-0276">Fatty acid metabolism</keyword>
<accession>A0A0F6QXU8</accession>
<comment type="similarity">
    <text evidence="2">Belongs to the 3-hydroxyacyl-CoA dehydrogenase family.</text>
</comment>
<evidence type="ECO:0000256" key="1">
    <source>
        <dbReference type="ARBA" id="ARBA00005005"/>
    </source>
</evidence>
<evidence type="ECO:0000259" key="10">
    <source>
        <dbReference type="Pfam" id="PF02737"/>
    </source>
</evidence>
<protein>
    <submittedName>
        <fullName evidence="11">3-hydroxyacyl-CoA dehydrogenase</fullName>
        <ecNumber evidence="11">1.1.1.35</ecNumber>
    </submittedName>
</protein>
<dbReference type="Pfam" id="PF00378">
    <property type="entry name" value="ECH_1"/>
    <property type="match status" value="1"/>
</dbReference>
<dbReference type="GO" id="GO:0003857">
    <property type="term" value="F:(3S)-3-hydroxyacyl-CoA dehydrogenase (NAD+) activity"/>
    <property type="evidence" value="ECO:0007669"/>
    <property type="project" value="UniProtKB-EC"/>
</dbReference>
<dbReference type="AlphaFoldDB" id="A0A0F6QXU8"/>
<dbReference type="CDD" id="cd06558">
    <property type="entry name" value="crotonase-like"/>
    <property type="match status" value="1"/>
</dbReference>
<dbReference type="PATRIC" id="fig|161896.4.peg.2227"/>
<evidence type="ECO:0000256" key="7">
    <source>
        <dbReference type="ARBA" id="ARBA00023098"/>
    </source>
</evidence>
<dbReference type="SUPFAM" id="SSF51735">
    <property type="entry name" value="NAD(P)-binding Rossmann-fold domains"/>
    <property type="match status" value="1"/>
</dbReference>
<dbReference type="GO" id="GO:0006635">
    <property type="term" value="P:fatty acid beta-oxidation"/>
    <property type="evidence" value="ECO:0007669"/>
    <property type="project" value="UniProtKB-UniPathway"/>
</dbReference>
<reference evidence="11 12" key="1">
    <citation type="journal article" date="2015" name="Genome Announc.">
        <title>Complete Genome Sequence of Corynebacterium camporealensis DSM 44610, Isolated from the Milk of a Manchega Sheep with Subclinical Mastitis.</title>
        <authorList>
            <person name="Ruckert C."/>
            <person name="Albersmeier A."/>
            <person name="Winkler A."/>
            <person name="Tauch A."/>
        </authorList>
    </citation>
    <scope>NUCLEOTIDE SEQUENCE [LARGE SCALE GENOMIC DNA]</scope>
    <source>
        <strain evidence="11 12">DSM 44610</strain>
    </source>
</reference>
<evidence type="ECO:0000256" key="5">
    <source>
        <dbReference type="ARBA" id="ARBA00023002"/>
    </source>
</evidence>
<name>A0A0F6QXU8_9CORY</name>
<keyword evidence="7" id="KW-0443">Lipid metabolism</keyword>
<dbReference type="PANTHER" id="PTHR48075">
    <property type="entry name" value="3-HYDROXYACYL-COA DEHYDROGENASE FAMILY PROTEIN"/>
    <property type="match status" value="1"/>
</dbReference>
<evidence type="ECO:0000256" key="6">
    <source>
        <dbReference type="ARBA" id="ARBA00023027"/>
    </source>
</evidence>
<dbReference type="Gene3D" id="1.10.1040.50">
    <property type="match status" value="1"/>
</dbReference>
<comment type="pathway">
    <text evidence="1">Lipid metabolism; fatty acid beta-oxidation.</text>
</comment>
<dbReference type="Proteomes" id="UP000033566">
    <property type="component" value="Chromosome"/>
</dbReference>
<dbReference type="InterPro" id="IPR006108">
    <property type="entry name" value="3HC_DH_C"/>
</dbReference>
<dbReference type="EMBL" id="CP011311">
    <property type="protein sequence ID" value="AKE40212.1"/>
    <property type="molecule type" value="Genomic_DNA"/>
</dbReference>
<dbReference type="PANTHER" id="PTHR48075:SF7">
    <property type="entry name" value="3-HYDROXYACYL-COA DEHYDROGENASE-RELATED"/>
    <property type="match status" value="1"/>
</dbReference>
<evidence type="ECO:0000256" key="4">
    <source>
        <dbReference type="ARBA" id="ARBA00022963"/>
    </source>
</evidence>
<dbReference type="GO" id="GO:0070403">
    <property type="term" value="F:NAD+ binding"/>
    <property type="evidence" value="ECO:0007669"/>
    <property type="project" value="InterPro"/>
</dbReference>
<gene>
    <name evidence="11" type="ORF">UL81_11415</name>
</gene>
<dbReference type="InterPro" id="IPR008927">
    <property type="entry name" value="6-PGluconate_DH-like_C_sf"/>
</dbReference>
<evidence type="ECO:0000259" key="9">
    <source>
        <dbReference type="Pfam" id="PF00725"/>
    </source>
</evidence>
<evidence type="ECO:0000313" key="12">
    <source>
        <dbReference type="Proteomes" id="UP000033566"/>
    </source>
</evidence>
<keyword evidence="12" id="KW-1185">Reference proteome</keyword>
<dbReference type="EC" id="1.1.1.35" evidence="11"/>
<dbReference type="RefSeq" id="WP_046453611.1">
    <property type="nucleotide sequence ID" value="NZ_CP011311.1"/>
</dbReference>
<sequence>MSTQITKTAVVGAGSMGSGIAALMASAGFDVVLLDVQREGAQKGVDIQLKRRGFYHPEHAGNIQIGSTEEDLHLLEDVDWVVEAIFEDIDAKHELYAKVEPHLSEHAFLTSNTSTLPLAKLKEGIKRPEKFGITHFFNPPKVMQLVELIAENDDTREALRTAIDQQLGKTAVDCRDTPGFIANRVGCFWMAAGVQAARDHDLEPELADAAFGRPFGIPRTGIYGLLDFIGLQLVKPIWGSLEGALPKNDRLFDVPLGKDEFIAGLVERGLTGRTGEGGFYRGRGETITADYTYRERIKPEDPALEHKEPRAVMETDSPAGRFARQVFLETLRYCCEVAPEIAEHVGLIDEGLELGFGWKKGIFALADSIGLDWVREAYGNDVPELLGKAQDGFYPDTDKVLNTEGEVVDYPPRAGVVTLAGLLDEGAKTVIKTDAGSLHRLDNGVGIIDLHTPLNSLPTSALAFLREVIDSVDEHDIRALVIGNDEARAFSAGADLPSIAKAAEEGDVDRIRELITDGSQTMRKLRNAPLPIVGAVRSVALGGGGELAMACDRLVAHADAKIGFPERNVGLYPGWNGTVAMLERNYLAGHEDYYQRAFDFIASAKPAPNAFLARDTEALRDEDVILMSAQHVLARAIKEAETLADDYSPRPNTLLPLYKPEAAPSGSALDKDWPLEDTTDNDHAIIKQLVKQYTAETDIEELTFDEYCDREIDFVVPTLTWPANIERTAHMAATRKPLRN</sequence>
<dbReference type="Gene3D" id="3.90.226.10">
    <property type="entry name" value="2-enoyl-CoA Hydratase, Chain A, domain 1"/>
    <property type="match status" value="1"/>
</dbReference>
<dbReference type="InterPro" id="IPR036291">
    <property type="entry name" value="NAD(P)-bd_dom_sf"/>
</dbReference>
<evidence type="ECO:0000256" key="2">
    <source>
        <dbReference type="ARBA" id="ARBA00009463"/>
    </source>
</evidence>
<dbReference type="SUPFAM" id="SSF52096">
    <property type="entry name" value="ClpP/crotonase"/>
    <property type="match status" value="1"/>
</dbReference>
<keyword evidence="6" id="KW-0520">NAD</keyword>
<dbReference type="SUPFAM" id="SSF48179">
    <property type="entry name" value="6-phosphogluconate dehydrogenase C-terminal domain-like"/>
    <property type="match status" value="2"/>
</dbReference>
<dbReference type="Gene3D" id="3.40.50.720">
    <property type="entry name" value="NAD(P)-binding Rossmann-like Domain"/>
    <property type="match status" value="1"/>
</dbReference>
<dbReference type="HOGENOM" id="CLU_010448_0_0_11"/>
<organism evidence="11 12">
    <name type="scientific">Corynebacterium camporealensis</name>
    <dbReference type="NCBI Taxonomy" id="161896"/>
    <lineage>
        <taxon>Bacteria</taxon>
        <taxon>Bacillati</taxon>
        <taxon>Actinomycetota</taxon>
        <taxon>Actinomycetes</taxon>
        <taxon>Mycobacteriales</taxon>
        <taxon>Corynebacteriaceae</taxon>
        <taxon>Corynebacterium</taxon>
    </lineage>
</organism>
<keyword evidence="4" id="KW-0442">Lipid degradation</keyword>
<evidence type="ECO:0000256" key="8">
    <source>
        <dbReference type="ARBA" id="ARBA00049556"/>
    </source>
</evidence>
<dbReference type="Pfam" id="PF02737">
    <property type="entry name" value="3HCDH_N"/>
    <property type="match status" value="1"/>
</dbReference>
<comment type="catalytic activity">
    <reaction evidence="8">
        <text>a (3S)-3-hydroxyacyl-CoA + NAD(+) = a 3-oxoacyl-CoA + NADH + H(+)</text>
        <dbReference type="Rhea" id="RHEA:22432"/>
        <dbReference type="ChEBI" id="CHEBI:15378"/>
        <dbReference type="ChEBI" id="CHEBI:57318"/>
        <dbReference type="ChEBI" id="CHEBI:57540"/>
        <dbReference type="ChEBI" id="CHEBI:57945"/>
        <dbReference type="ChEBI" id="CHEBI:90726"/>
        <dbReference type="EC" id="1.1.1.35"/>
    </reaction>
</comment>
<dbReference type="InterPro" id="IPR029045">
    <property type="entry name" value="ClpP/crotonase-like_dom_sf"/>
</dbReference>
<dbReference type="UniPathway" id="UPA00659"/>
<dbReference type="InterPro" id="IPR006176">
    <property type="entry name" value="3-OHacyl-CoA_DH_NAD-bd"/>
</dbReference>
<dbReference type="Pfam" id="PF00725">
    <property type="entry name" value="3HCDH"/>
    <property type="match status" value="1"/>
</dbReference>
<feature type="domain" description="3-hydroxyacyl-CoA dehydrogenase C-terminal" evidence="9">
    <location>
        <begin position="179"/>
        <end position="281"/>
    </location>
</feature>
<keyword evidence="5 11" id="KW-0560">Oxidoreductase</keyword>
<evidence type="ECO:0000256" key="3">
    <source>
        <dbReference type="ARBA" id="ARBA00022832"/>
    </source>
</evidence>
<dbReference type="InterPro" id="IPR001753">
    <property type="entry name" value="Enoyl-CoA_hydra/iso"/>
</dbReference>
<proteinExistence type="inferred from homology"/>